<keyword evidence="2" id="KW-1185">Reference proteome</keyword>
<dbReference type="VEuPathDB" id="FungiDB:NEUTE1DRAFT_109485"/>
<dbReference type="RefSeq" id="XP_009850362.1">
    <property type="nucleotide sequence ID" value="XM_009852060.1"/>
</dbReference>
<protein>
    <submittedName>
        <fullName evidence="1">Uncharacterized protein</fullName>
    </submittedName>
</protein>
<dbReference type="KEGG" id="nte:NEUTE1DRAFT109485"/>
<evidence type="ECO:0000313" key="2">
    <source>
        <dbReference type="Proteomes" id="UP000008065"/>
    </source>
</evidence>
<gene>
    <name evidence="1" type="ORF">NEUTE1DRAFT_109485</name>
</gene>
<dbReference type="HOGENOM" id="CLU_1627565_0_0_1"/>
<reference evidence="2" key="1">
    <citation type="journal article" date="2011" name="Genetics">
        <title>Massive changes in genome architecture accompany the transition to self-fertility in the filamentous fungus Neurospora tetrasperma.</title>
        <authorList>
            <person name="Ellison C.E."/>
            <person name="Stajich J.E."/>
            <person name="Jacobson D.J."/>
            <person name="Natvig D.O."/>
            <person name="Lapidus A."/>
            <person name="Foster B."/>
            <person name="Aerts A."/>
            <person name="Riley R."/>
            <person name="Lindquist E.A."/>
            <person name="Grigoriev I.V."/>
            <person name="Taylor J.W."/>
        </authorList>
    </citation>
    <scope>NUCLEOTIDE SEQUENCE [LARGE SCALE GENOMIC DNA]</scope>
    <source>
        <strain evidence="2">FGSC 2508 / P0657</strain>
    </source>
</reference>
<dbReference type="GeneID" id="20822456"/>
<dbReference type="AlphaFoldDB" id="F8MN26"/>
<accession>F8MN26</accession>
<organism evidence="1 2">
    <name type="scientific">Neurospora tetrasperma (strain FGSC 2508 / ATCC MYA-4615 / P0657)</name>
    <dbReference type="NCBI Taxonomy" id="510951"/>
    <lineage>
        <taxon>Eukaryota</taxon>
        <taxon>Fungi</taxon>
        <taxon>Dikarya</taxon>
        <taxon>Ascomycota</taxon>
        <taxon>Pezizomycotina</taxon>
        <taxon>Sordariomycetes</taxon>
        <taxon>Sordariomycetidae</taxon>
        <taxon>Sordariales</taxon>
        <taxon>Sordariaceae</taxon>
        <taxon>Neurospora</taxon>
    </lineage>
</organism>
<proteinExistence type="predicted"/>
<dbReference type="EMBL" id="GL891304">
    <property type="protein sequence ID" value="EGO57199.1"/>
    <property type="molecule type" value="Genomic_DNA"/>
</dbReference>
<name>F8MN26_NEUT8</name>
<evidence type="ECO:0000313" key="1">
    <source>
        <dbReference type="EMBL" id="EGO57199.1"/>
    </source>
</evidence>
<sequence length="166" mass="18223">MGTSDGMRLRFLSIAIRIGKAATAGRIRTYMSDSECLLLQSISRRITLSQVPVGEGFKFPIISPTLFKGGYNKSDRIICLKKLYKSVDLCKVQYTDHSNYMNNIPARKSVIIFIVNKIGAAQSSRGCAQLSTGKSFTKPPRGGSGFIEGDRRGILGGVRLGIRDWS</sequence>
<dbReference type="Proteomes" id="UP000008065">
    <property type="component" value="Unassembled WGS sequence"/>
</dbReference>